<dbReference type="RefSeq" id="WP_016644182.1">
    <property type="nucleotide sequence ID" value="NZ_AOPZ01000361.1"/>
</dbReference>
<evidence type="ECO:0000259" key="4">
    <source>
        <dbReference type="Pfam" id="PF01464"/>
    </source>
</evidence>
<reference evidence="6 7" key="1">
    <citation type="submission" date="2013-02" db="EMBL/GenBank/DDBJ databases">
        <title>Draft Genome Sequence of Streptomyces aurantiacus, Which Produces Setomimycin.</title>
        <authorList>
            <person name="Gruening B.A."/>
            <person name="Praeg A."/>
            <person name="Erxleben A."/>
            <person name="Guenther S."/>
            <person name="Mueller M."/>
        </authorList>
    </citation>
    <scope>NUCLEOTIDE SEQUENCE [LARGE SCALE GENOMIC DNA]</scope>
    <source>
        <strain evidence="6 7">JA 4570</strain>
    </source>
</reference>
<evidence type="ECO:0000313" key="7">
    <source>
        <dbReference type="Proteomes" id="UP000014629"/>
    </source>
</evidence>
<dbReference type="SUPFAM" id="SSF53955">
    <property type="entry name" value="Lysozyme-like"/>
    <property type="match status" value="1"/>
</dbReference>
<keyword evidence="3" id="KW-1133">Transmembrane helix</keyword>
<dbReference type="Gene3D" id="1.10.530.10">
    <property type="match status" value="1"/>
</dbReference>
<protein>
    <recommendedName>
        <fullName evidence="8">Phage tail tape measure protein domain-containing protein</fullName>
    </recommendedName>
</protein>
<accession>S3ZAV1</accession>
<dbReference type="PATRIC" id="fig|1286094.4.peg.5989"/>
<dbReference type="PANTHER" id="PTHR37813:SF1">
    <property type="entry name" value="FELS-2 PROPHAGE PROTEIN"/>
    <property type="match status" value="1"/>
</dbReference>
<evidence type="ECO:0000256" key="2">
    <source>
        <dbReference type="SAM" id="MobiDB-lite"/>
    </source>
</evidence>
<feature type="transmembrane region" description="Helical" evidence="3">
    <location>
        <begin position="427"/>
        <end position="451"/>
    </location>
</feature>
<evidence type="ECO:0000256" key="1">
    <source>
        <dbReference type="ARBA" id="ARBA00022612"/>
    </source>
</evidence>
<feature type="region of interest" description="Disordered" evidence="2">
    <location>
        <begin position="1414"/>
        <end position="1456"/>
    </location>
</feature>
<proteinExistence type="predicted"/>
<keyword evidence="7" id="KW-1185">Reference proteome</keyword>
<evidence type="ECO:0008006" key="8">
    <source>
        <dbReference type="Google" id="ProtNLM"/>
    </source>
</evidence>
<evidence type="ECO:0000256" key="3">
    <source>
        <dbReference type="SAM" id="Phobius"/>
    </source>
</evidence>
<evidence type="ECO:0000313" key="6">
    <source>
        <dbReference type="EMBL" id="EPH40846.1"/>
    </source>
</evidence>
<keyword evidence="3" id="KW-0812">Transmembrane</keyword>
<dbReference type="Pfam" id="PF10145">
    <property type="entry name" value="PhageMin_Tail"/>
    <property type="match status" value="1"/>
</dbReference>
<feature type="compositionally biased region" description="Basic and acidic residues" evidence="2">
    <location>
        <begin position="1554"/>
        <end position="1569"/>
    </location>
</feature>
<feature type="transmembrane region" description="Helical" evidence="3">
    <location>
        <begin position="394"/>
        <end position="415"/>
    </location>
</feature>
<feature type="transmembrane region" description="Helical" evidence="3">
    <location>
        <begin position="488"/>
        <end position="507"/>
    </location>
</feature>
<keyword evidence="3" id="KW-0472">Membrane</keyword>
<dbReference type="Pfam" id="PF01464">
    <property type="entry name" value="SLT"/>
    <property type="match status" value="1"/>
</dbReference>
<sequence length="1610" mass="167228">MPVEIGVGYVSVVPEARGFGRRFERQLAGELAGAGLAAGRESGKGFLGGIGDVVKTGVAGFAAGAGALFAAGFVEAVEQDKSNAKLAAQLGLSEKESARIGAVAGKVYASGYGESVDQVNQSLKALAQNGVAAVNAPKKDLAGLSKSALALAETFEVDVSDSARAAGQLIKTGMVKDARGAFDLITRGFQTGADKAGDMLDTLNEYSTQFRDLGLTGSQAVGLLTQGLKAGARDSDIVADALKEFAIRAKDGSDTTKQGFDAIGLSADQMAQTFAKGGPGAAKALDTVLDRLRDIKDPAKRSQVAVKLFGTQAEDLQQSLYSLDPSRAEAALGKVDGAAGRMGKTLHNNATQPLEVFKRQVLQGLATVADKYALPALVAFGTGLNRYVLPPSRAVGGALVDVLVPAVTATGGALAAGGRWVRDYGVWLLPLVVAVGGLAVTMGASAIATAATTVAFSAYRAVILTTAAVTRGYTIAQAALNAVMSANPVGLIITGVAALAALLIVAYTRSETFRNIVQTGFRAVGAAAVWLWQSVLSPTFSAIGTAGKVLFTILAVVVVAPLVIAFRTFGLVIGWLWNTAIGPAFRAIGALGRWLYNTALRPAAAGSVAAFRAMGAAGSWLYRSAIAPAARGIGSVLSWLLGSSVKPVAAGVKTAFRTMGAAGTALYRSAIKPAFDGIGSAASFLWTKGLKPAFDAGKRGVGLFAGAFKTAKDGIAKQWGEVDDVAKRPVNFVIDMVYTHGIKAVWDKVAGFVGLGKLPKAPKLLAAGGAVGPWGPAAPMKVSKPTAIVGEGRRQYPEFVIPTDPRYRGRARSLWEAAGTQLMADGGVLGTIKGWGGDAVDWGVGKAKKIGGAVMDGLDLLTDPGKMWDKAIKPVRDKIAKVGQSRWAQAIGKLPVKMIGGLKDKVVSKAKSLFGSGGGGDIGGSGVKRWSSVVLQALKLVGQPASLLGITLRRMNQESAGNPRAINNSDINAKNGTPSKGLMQVIGPTFAAYAGKLRGRGIWDPLANIYASMRYALSRYGSLASAYNRPGGYARGGSPRPGELAWVGEAGPELVRFKGGETVYDHRTSLGMAAGLGAVRGFAKGTRLTGTYRSPTEIKARRELPGDLKGFTKSLTGSASDIARAAKSLADDLRKTGKAGRGLADKVGRTSAKLQGLARRRETVASTLATARQAAVDQRQSAKDYLGLTNINGGKIATVGDLISGMKTRQSSLSKFQGLIKTAQKKGVDQSVIQQMVAAGPDSGLAQLISGASAGDIKKINSLAKSGAKLSTSYGNTMADAMYDSGKRAGDGFLAGLRAQEKALQKQMDKLGDALVDSIRKRLKIRSPSRETEEVGEMVGAGVVVGTDKSLAAVRAGAKRLGRAAIPPVVPTAEAVRAAAQAGGQPGGTTYNVYPRTLDMSVRDLELLQRRQDALARGGAGRPRSGGEAPLDAPDHRTGCRPARSGRHTGSAARGRARRRLVHRSFLDRVAVDGRGGRVVHARRRRLGARRGAIHAHDGRAPARRRPAAVRAAAAAGDRVAAVRVRRGSRRVRRPVAGARIGVHAHAARGARMAGDRAAGRHSQADRRALSRGVRGARIEGVRDRLGLRRDHPVVRGPLLDRPGRGVRAP</sequence>
<feature type="transmembrane region" description="Helical" evidence="3">
    <location>
        <begin position="457"/>
        <end position="476"/>
    </location>
</feature>
<dbReference type="EMBL" id="AOPZ01000361">
    <property type="protein sequence ID" value="EPH40846.1"/>
    <property type="molecule type" value="Genomic_DNA"/>
</dbReference>
<evidence type="ECO:0000259" key="5">
    <source>
        <dbReference type="Pfam" id="PF10145"/>
    </source>
</evidence>
<feature type="transmembrane region" description="Helical" evidence="3">
    <location>
        <begin position="549"/>
        <end position="577"/>
    </location>
</feature>
<organism evidence="6 7">
    <name type="scientific">Streptomyces aurantiacus JA 4570</name>
    <dbReference type="NCBI Taxonomy" id="1286094"/>
    <lineage>
        <taxon>Bacteria</taxon>
        <taxon>Bacillati</taxon>
        <taxon>Actinomycetota</taxon>
        <taxon>Actinomycetes</taxon>
        <taxon>Kitasatosporales</taxon>
        <taxon>Streptomycetaceae</taxon>
        <taxon>Streptomyces</taxon>
        <taxon>Streptomyces aurantiacus group</taxon>
    </lineage>
</organism>
<dbReference type="InterPro" id="IPR023346">
    <property type="entry name" value="Lysozyme-like_dom_sf"/>
</dbReference>
<dbReference type="CDD" id="cd13402">
    <property type="entry name" value="LT_TF-like"/>
    <property type="match status" value="1"/>
</dbReference>
<feature type="region of interest" description="Disordered" evidence="2">
    <location>
        <begin position="1547"/>
        <end position="1572"/>
    </location>
</feature>
<gene>
    <name evidence="6" type="ORF">STRAU_6061</name>
</gene>
<keyword evidence="1" id="KW-1188">Viral release from host cell</keyword>
<name>S3ZAV1_9ACTN</name>
<dbReference type="InterPro" id="IPR008258">
    <property type="entry name" value="Transglycosylase_SLT_dom_1"/>
</dbReference>
<dbReference type="Proteomes" id="UP000014629">
    <property type="component" value="Unassembled WGS sequence"/>
</dbReference>
<feature type="domain" description="Transglycosylase SLT" evidence="4">
    <location>
        <begin position="955"/>
        <end position="1036"/>
    </location>
</feature>
<feature type="domain" description="Phage tail tape measure protein" evidence="5">
    <location>
        <begin position="110"/>
        <end position="310"/>
    </location>
</feature>
<comment type="caution">
    <text evidence="6">The sequence shown here is derived from an EMBL/GenBank/DDBJ whole genome shotgun (WGS) entry which is preliminary data.</text>
</comment>
<dbReference type="PANTHER" id="PTHR37813">
    <property type="entry name" value="FELS-2 PROPHAGE PROTEIN"/>
    <property type="match status" value="1"/>
</dbReference>
<dbReference type="InterPro" id="IPR010090">
    <property type="entry name" value="Phage_tape_meas"/>
</dbReference>